<sequence length="453" mass="48274">MPHSPPSSINPTPSSSTQSPHSHSTHVDRCSSIRACEPCKRKKRVCNGQRPCNNCDPSAQECMYVLIAEHPRTLFANSSNRRLSSGSACETCRRRKTKCDGGQPCNFCAMNGIECVNNSERRRRSIGPNGDIDAIEDRLKRIEALVAAFVAPPGKPGDNPNGPNADQQGQDPSQQGPSYVGSPQSIHQPLPHLPHLQQQQQQQGQHIPLIFQPVNPTDGIKLEHPSPMTSSVSASSYGFPAAGPTSSQPMGSFSPPSLSPLTLGSPSTSPPSLSPPPPRQISNSSDQDRRAPPPPPLSLHQQQHGILVSTEFRPPTPSLPLPIPNIPPRLSLGNTSLPMTVHQPGYTLSPDPYSPHALLPSLSSPSSTSSPLSASSSGSIPTPTGNSSLAGSFAEWKSGELPSLMDQLSKRTFSYPTSSYAATSFPIYPLTPTSPHLQDMVMVEPQAAAVVPE</sequence>
<feature type="domain" description="Zn(2)-C6 fungal-type" evidence="2">
    <location>
        <begin position="35"/>
        <end position="64"/>
    </location>
</feature>
<feature type="region of interest" description="Disordered" evidence="1">
    <location>
        <begin position="151"/>
        <end position="190"/>
    </location>
</feature>
<evidence type="ECO:0000313" key="3">
    <source>
        <dbReference type="EMBL" id="RUS15000.1"/>
    </source>
</evidence>
<feature type="compositionally biased region" description="Pro residues" evidence="1">
    <location>
        <begin position="268"/>
        <end position="279"/>
    </location>
</feature>
<dbReference type="SUPFAM" id="SSF57701">
    <property type="entry name" value="Zn2/Cys6 DNA-binding domain"/>
    <property type="match status" value="2"/>
</dbReference>
<evidence type="ECO:0000259" key="2">
    <source>
        <dbReference type="PROSITE" id="PS50048"/>
    </source>
</evidence>
<feature type="compositionally biased region" description="Low complexity" evidence="1">
    <location>
        <begin position="254"/>
        <end position="267"/>
    </location>
</feature>
<name>A0A433PBU6_9FUNG</name>
<dbReference type="InterPro" id="IPR053181">
    <property type="entry name" value="EcdB-like_regulator"/>
</dbReference>
<feature type="compositionally biased region" description="Low complexity" evidence="1">
    <location>
        <begin position="354"/>
        <end position="387"/>
    </location>
</feature>
<feature type="domain" description="Zn(2)-C6 fungal-type" evidence="2">
    <location>
        <begin position="88"/>
        <end position="117"/>
    </location>
</feature>
<evidence type="ECO:0000256" key="1">
    <source>
        <dbReference type="SAM" id="MobiDB-lite"/>
    </source>
</evidence>
<proteinExistence type="predicted"/>
<dbReference type="Pfam" id="PF00172">
    <property type="entry name" value="Zn_clus"/>
    <property type="match status" value="2"/>
</dbReference>
<dbReference type="Proteomes" id="UP000274822">
    <property type="component" value="Unassembled WGS sequence"/>
</dbReference>
<gene>
    <name evidence="3" type="ORF">BC938DRAFT_477130</name>
</gene>
<dbReference type="PROSITE" id="PS00463">
    <property type="entry name" value="ZN2_CY6_FUNGAL_1"/>
    <property type="match status" value="1"/>
</dbReference>
<dbReference type="SMART" id="SM00066">
    <property type="entry name" value="GAL4"/>
    <property type="match status" value="2"/>
</dbReference>
<dbReference type="GO" id="GO:0008270">
    <property type="term" value="F:zinc ion binding"/>
    <property type="evidence" value="ECO:0007669"/>
    <property type="project" value="InterPro"/>
</dbReference>
<dbReference type="PROSITE" id="PS50048">
    <property type="entry name" value="ZN2_CY6_FUNGAL_2"/>
    <property type="match status" value="2"/>
</dbReference>
<comment type="caution">
    <text evidence="3">The sequence shown here is derived from an EMBL/GenBank/DDBJ whole genome shotgun (WGS) entry which is preliminary data.</text>
</comment>
<evidence type="ECO:0000313" key="4">
    <source>
        <dbReference type="Proteomes" id="UP000274822"/>
    </source>
</evidence>
<feature type="region of interest" description="Disordered" evidence="1">
    <location>
        <begin position="334"/>
        <end position="387"/>
    </location>
</feature>
<dbReference type="InterPro" id="IPR001138">
    <property type="entry name" value="Zn2Cys6_DnaBD"/>
</dbReference>
<dbReference type="InterPro" id="IPR036864">
    <property type="entry name" value="Zn2-C6_fun-type_DNA-bd_sf"/>
</dbReference>
<feature type="compositionally biased region" description="Low complexity" evidence="1">
    <location>
        <begin position="226"/>
        <end position="236"/>
    </location>
</feature>
<dbReference type="PANTHER" id="PTHR47785">
    <property type="entry name" value="ZN(II)2CYS6 TRANSCRIPTION FACTOR (EUROFUNG)-RELATED-RELATED"/>
    <property type="match status" value="1"/>
</dbReference>
<dbReference type="CDD" id="cd00067">
    <property type="entry name" value="GAL4"/>
    <property type="match status" value="2"/>
</dbReference>
<protein>
    <recommendedName>
        <fullName evidence="2">Zn(2)-C6 fungal-type domain-containing protein</fullName>
    </recommendedName>
</protein>
<feature type="region of interest" description="Disordered" evidence="1">
    <location>
        <begin position="211"/>
        <end position="303"/>
    </location>
</feature>
<organism evidence="3 4">
    <name type="scientific">Jimgerdemannia flammicorona</name>
    <dbReference type="NCBI Taxonomy" id="994334"/>
    <lineage>
        <taxon>Eukaryota</taxon>
        <taxon>Fungi</taxon>
        <taxon>Fungi incertae sedis</taxon>
        <taxon>Mucoromycota</taxon>
        <taxon>Mucoromycotina</taxon>
        <taxon>Endogonomycetes</taxon>
        <taxon>Endogonales</taxon>
        <taxon>Endogonaceae</taxon>
        <taxon>Jimgerdemannia</taxon>
    </lineage>
</organism>
<accession>A0A433PBU6</accession>
<dbReference type="AlphaFoldDB" id="A0A433PBU6"/>
<feature type="compositionally biased region" description="Low complexity" evidence="1">
    <location>
        <begin position="1"/>
        <end position="22"/>
    </location>
</feature>
<feature type="region of interest" description="Disordered" evidence="1">
    <location>
        <begin position="1"/>
        <end position="27"/>
    </location>
</feature>
<feature type="compositionally biased region" description="Low complexity" evidence="1">
    <location>
        <begin position="156"/>
        <end position="190"/>
    </location>
</feature>
<dbReference type="Gene3D" id="4.10.240.10">
    <property type="entry name" value="Zn(2)-C6 fungal-type DNA-binding domain"/>
    <property type="match status" value="2"/>
</dbReference>
<dbReference type="PANTHER" id="PTHR47785:SF5">
    <property type="entry name" value="ZN(II)2CYS6 TRANSCRIPTION FACTOR (EUROFUNG)"/>
    <property type="match status" value="1"/>
</dbReference>
<dbReference type="EMBL" id="RBNJ01026276">
    <property type="protein sequence ID" value="RUS15000.1"/>
    <property type="molecule type" value="Genomic_DNA"/>
</dbReference>
<dbReference type="GO" id="GO:0000981">
    <property type="term" value="F:DNA-binding transcription factor activity, RNA polymerase II-specific"/>
    <property type="evidence" value="ECO:0007669"/>
    <property type="project" value="InterPro"/>
</dbReference>
<reference evidence="3 4" key="1">
    <citation type="journal article" date="2018" name="New Phytol.">
        <title>Phylogenomics of Endogonaceae and evolution of mycorrhizas within Mucoromycota.</title>
        <authorList>
            <person name="Chang Y."/>
            <person name="Desiro A."/>
            <person name="Na H."/>
            <person name="Sandor L."/>
            <person name="Lipzen A."/>
            <person name="Clum A."/>
            <person name="Barry K."/>
            <person name="Grigoriev I.V."/>
            <person name="Martin F.M."/>
            <person name="Stajich J.E."/>
            <person name="Smith M.E."/>
            <person name="Bonito G."/>
            <person name="Spatafora J.W."/>
        </authorList>
    </citation>
    <scope>NUCLEOTIDE SEQUENCE [LARGE SCALE GENOMIC DNA]</scope>
    <source>
        <strain evidence="3 4">AD002</strain>
    </source>
</reference>
<keyword evidence="4" id="KW-1185">Reference proteome</keyword>